<dbReference type="EMBL" id="BGPR01020980">
    <property type="protein sequence ID" value="GBN85834.1"/>
    <property type="molecule type" value="Genomic_DNA"/>
</dbReference>
<proteinExistence type="predicted"/>
<evidence type="ECO:0000313" key="2">
    <source>
        <dbReference type="EMBL" id="GBN85834.1"/>
    </source>
</evidence>
<keyword evidence="1" id="KW-0472">Membrane</keyword>
<sequence>MDYIYPDKPFQNTINVLANSVYARYRAGEKSESFFRPSEIPTGWKNGVIKPAFLLFVLHTEKIVFLYLFVWVRCVVANGCFTFLSELYPDEVFSNLIEILNL</sequence>
<evidence type="ECO:0000313" key="3">
    <source>
        <dbReference type="Proteomes" id="UP000499080"/>
    </source>
</evidence>
<organism evidence="2 3">
    <name type="scientific">Araneus ventricosus</name>
    <name type="common">Orbweaver spider</name>
    <name type="synonym">Epeira ventricosa</name>
    <dbReference type="NCBI Taxonomy" id="182803"/>
    <lineage>
        <taxon>Eukaryota</taxon>
        <taxon>Metazoa</taxon>
        <taxon>Ecdysozoa</taxon>
        <taxon>Arthropoda</taxon>
        <taxon>Chelicerata</taxon>
        <taxon>Arachnida</taxon>
        <taxon>Araneae</taxon>
        <taxon>Araneomorphae</taxon>
        <taxon>Entelegynae</taxon>
        <taxon>Araneoidea</taxon>
        <taxon>Araneidae</taxon>
        <taxon>Araneus</taxon>
    </lineage>
</organism>
<evidence type="ECO:0000256" key="1">
    <source>
        <dbReference type="SAM" id="Phobius"/>
    </source>
</evidence>
<name>A0A4Y2SC78_ARAVE</name>
<accession>A0A4Y2SC78</accession>
<gene>
    <name evidence="2" type="ORF">AVEN_171617_1</name>
</gene>
<dbReference type="AlphaFoldDB" id="A0A4Y2SC78"/>
<reference evidence="2 3" key="1">
    <citation type="journal article" date="2019" name="Sci. Rep.">
        <title>Orb-weaving spider Araneus ventricosus genome elucidates the spidroin gene catalogue.</title>
        <authorList>
            <person name="Kono N."/>
            <person name="Nakamura H."/>
            <person name="Ohtoshi R."/>
            <person name="Moran D.A.P."/>
            <person name="Shinohara A."/>
            <person name="Yoshida Y."/>
            <person name="Fujiwara M."/>
            <person name="Mori M."/>
            <person name="Tomita M."/>
            <person name="Arakawa K."/>
        </authorList>
    </citation>
    <scope>NUCLEOTIDE SEQUENCE [LARGE SCALE GENOMIC DNA]</scope>
</reference>
<keyword evidence="1" id="KW-0812">Transmembrane</keyword>
<keyword evidence="1" id="KW-1133">Transmembrane helix</keyword>
<keyword evidence="3" id="KW-1185">Reference proteome</keyword>
<feature type="transmembrane region" description="Helical" evidence="1">
    <location>
        <begin position="64"/>
        <end position="84"/>
    </location>
</feature>
<protein>
    <submittedName>
        <fullName evidence="2">Uncharacterized protein</fullName>
    </submittedName>
</protein>
<dbReference type="Proteomes" id="UP000499080">
    <property type="component" value="Unassembled WGS sequence"/>
</dbReference>
<comment type="caution">
    <text evidence="2">The sequence shown here is derived from an EMBL/GenBank/DDBJ whole genome shotgun (WGS) entry which is preliminary data.</text>
</comment>